<accession>A0A2H3DXH2</accession>
<feature type="compositionally biased region" description="Basic and acidic residues" evidence="1">
    <location>
        <begin position="468"/>
        <end position="512"/>
    </location>
</feature>
<evidence type="ECO:0000313" key="3">
    <source>
        <dbReference type="Proteomes" id="UP000217790"/>
    </source>
</evidence>
<feature type="region of interest" description="Disordered" evidence="1">
    <location>
        <begin position="464"/>
        <end position="512"/>
    </location>
</feature>
<sequence length="512" mass="57555">MAELNDDVLDLIFDEVCREEASMVEVLEAVSLFGKGDEETEKKRLRARTLKWNVYRLDERTDGIPRYTTIHKVTFKQCTLGFPGLASLMQALPHLEGLKIAGRGTTIVPTIADLAQTKPSLTLSPSLVKLNVDCTHLWDSVDFRHFWGGSAGEDGNCLLSWLRNVANLSRLRIAMTGEIEHPLQAWDFCLEVEAPELLDLMVSARSSPTDLHYIGAFFSNLESPKLNALTFHIHVLPISDDYPLSRTVRELDKVTDCIIRQSAYNRLRQNGAHAPQRNYPTRRYAENANPVSEILSGVSARMNGGANSSEVGSTADNVKAGTVDITVVPEKSCLKILARKNYARDMRPVMPVKYEIGWKVWASGEKMAFGRSSRGDRNFRRTEMDDTRPQGRWVTTDSQSLRKQQSTGLSAAQARDVPWHVVYAYPCHTARFIEPSMMILQHRKQGSLVNFQAPENVNRTSMSNIASDRAKVEKCAGTRETSEAYRDTKLKAKPEQSRRRGGAKESQRRTTK</sequence>
<protein>
    <submittedName>
        <fullName evidence="2">Uncharacterized protein</fullName>
    </submittedName>
</protein>
<proteinExistence type="predicted"/>
<dbReference type="EMBL" id="KZ293655">
    <property type="protein sequence ID" value="PBK93797.1"/>
    <property type="molecule type" value="Genomic_DNA"/>
</dbReference>
<name>A0A2H3DXH2_ARMGA</name>
<dbReference type="Proteomes" id="UP000217790">
    <property type="component" value="Unassembled WGS sequence"/>
</dbReference>
<reference evidence="3" key="1">
    <citation type="journal article" date="2017" name="Nat. Ecol. Evol.">
        <title>Genome expansion and lineage-specific genetic innovations in the forest pathogenic fungi Armillaria.</title>
        <authorList>
            <person name="Sipos G."/>
            <person name="Prasanna A.N."/>
            <person name="Walter M.C."/>
            <person name="O'Connor E."/>
            <person name="Balint B."/>
            <person name="Krizsan K."/>
            <person name="Kiss B."/>
            <person name="Hess J."/>
            <person name="Varga T."/>
            <person name="Slot J."/>
            <person name="Riley R."/>
            <person name="Boka B."/>
            <person name="Rigling D."/>
            <person name="Barry K."/>
            <person name="Lee J."/>
            <person name="Mihaltcheva S."/>
            <person name="LaButti K."/>
            <person name="Lipzen A."/>
            <person name="Waldron R."/>
            <person name="Moloney N.M."/>
            <person name="Sperisen C."/>
            <person name="Kredics L."/>
            <person name="Vagvoelgyi C."/>
            <person name="Patrignani A."/>
            <person name="Fitzpatrick D."/>
            <person name="Nagy I."/>
            <person name="Doyle S."/>
            <person name="Anderson J.B."/>
            <person name="Grigoriev I.V."/>
            <person name="Gueldener U."/>
            <person name="Muensterkoetter M."/>
            <person name="Nagy L.G."/>
        </authorList>
    </citation>
    <scope>NUCLEOTIDE SEQUENCE [LARGE SCALE GENOMIC DNA]</scope>
    <source>
        <strain evidence="3">Ar21-2</strain>
    </source>
</reference>
<evidence type="ECO:0000313" key="2">
    <source>
        <dbReference type="EMBL" id="PBK93797.1"/>
    </source>
</evidence>
<evidence type="ECO:0000256" key="1">
    <source>
        <dbReference type="SAM" id="MobiDB-lite"/>
    </source>
</evidence>
<dbReference type="InParanoid" id="A0A2H3DXH2"/>
<feature type="region of interest" description="Disordered" evidence="1">
    <location>
        <begin position="371"/>
        <end position="392"/>
    </location>
</feature>
<feature type="compositionally biased region" description="Basic and acidic residues" evidence="1">
    <location>
        <begin position="373"/>
        <end position="389"/>
    </location>
</feature>
<keyword evidence="3" id="KW-1185">Reference proteome</keyword>
<dbReference type="AlphaFoldDB" id="A0A2H3DXH2"/>
<organism evidence="2 3">
    <name type="scientific">Armillaria gallica</name>
    <name type="common">Bulbous honey fungus</name>
    <name type="synonym">Armillaria bulbosa</name>
    <dbReference type="NCBI Taxonomy" id="47427"/>
    <lineage>
        <taxon>Eukaryota</taxon>
        <taxon>Fungi</taxon>
        <taxon>Dikarya</taxon>
        <taxon>Basidiomycota</taxon>
        <taxon>Agaricomycotina</taxon>
        <taxon>Agaricomycetes</taxon>
        <taxon>Agaricomycetidae</taxon>
        <taxon>Agaricales</taxon>
        <taxon>Marasmiineae</taxon>
        <taxon>Physalacriaceae</taxon>
        <taxon>Armillaria</taxon>
    </lineage>
</organism>
<gene>
    <name evidence="2" type="ORF">ARMGADRAFT_1029675</name>
</gene>